<comment type="catalytic activity">
    <reaction evidence="4">
        <text>L-threonyl-[protein] + ATP = O-phospho-L-threonyl-[protein] + ADP + H(+)</text>
        <dbReference type="Rhea" id="RHEA:46608"/>
        <dbReference type="Rhea" id="RHEA-COMP:11060"/>
        <dbReference type="Rhea" id="RHEA-COMP:11605"/>
        <dbReference type="ChEBI" id="CHEBI:15378"/>
        <dbReference type="ChEBI" id="CHEBI:30013"/>
        <dbReference type="ChEBI" id="CHEBI:30616"/>
        <dbReference type="ChEBI" id="CHEBI:61977"/>
        <dbReference type="ChEBI" id="CHEBI:456216"/>
        <dbReference type="EC" id="2.7.11.1"/>
    </reaction>
</comment>
<evidence type="ECO:0000256" key="3">
    <source>
        <dbReference type="ARBA" id="ARBA00022833"/>
    </source>
</evidence>
<evidence type="ECO:0000256" key="2">
    <source>
        <dbReference type="ARBA" id="ARBA00022723"/>
    </source>
</evidence>
<dbReference type="GO" id="GO:0031032">
    <property type="term" value="P:actomyosin structure organization"/>
    <property type="evidence" value="ECO:0007669"/>
    <property type="project" value="TreeGrafter"/>
</dbReference>
<keyword evidence="1" id="KW-0597">Phosphoprotein</keyword>
<comment type="caution">
    <text evidence="11">The sequence shown here is derived from an EMBL/GenBank/DDBJ whole genome shotgun (WGS) entry which is preliminary data.</text>
</comment>
<sequence length="1629" mass="186354">MDFQNREKEFEAHYKRICGKNKRPISYETQEEEEKTKKVEMSNKKKEQLEKELRTAKCDLEAIRKNLDSDRNARASGSNDQSKDIEKDCSSIFEFKFHKHHSSQSEKFSKEKSELEAQLDSKKKEIQEKQKKIFELQEKCSQMMQLEAQLQERSKRLEAFNKERDILERELVATKSELSGIKRTLELERQERRDLETRALSLIKDAKRKWENAEKEKIAQLNKHIETQTVRITELCTSNNEMSSRLQRTECELQTANAELHKLRVFQMQYKESLAKTRELNRQSAQGVETKLEEIAARAHNQLAELRAKLDLEIAKNTDLETKLRNEQDSNHCRESRLNVALELAQNELKDCQEQLRSIQATIPARDAEIEALKKQLQERAKQLDNAIISEQAVATMQEQLEMSKLENEQLKQQLQVIKSDLSETMLNLEQNEALALNLEQATQDKAALQKRLQDSLEKEEEHLRKVGNLEELLRRLEQSVTKLEAENATLKMETVQPSTSRMSVIKTDTHLEEQIGKLEQELQTMKENLNVERQTAKQAQISLWKKEKELSDANLDKRIATREVKRAEEKIKTLQEEKQKLSEKLDHAVKEKEEKSRKLLKELDSAKASLNDITKESSRNKMQADSAQRALTQSNHQIEELQSSSASLRRELDAARKQSRVNQDRVDSLSTENKRLTQIITKHTEEIRELESKIEIFEQEIKGYELNTELLKETCTVLEEQLTDYERLTSDHETRENILIQDKMKLQKDLEATEAKLREAQTVQNEERSLRLAAERNIERLESETSDIESERNGLIAQRDQYKKLVQQLNEQVENLTSKCGELECDLSEMKRVLDVTKAETRVVKEESSQHLTRVHELKEANFVLMNDLQNSIDQGQELRMRITELESILEEMRQFYQEREVKAESTRQQQTKLIDYLQFKLEECSKKKKTMCDKILGTKQKENIPPSGTGMPVGYRELENQLAKERAKVRTLTEQLLTLKAIHASTSAPSSPSAPDIRNVNYTMEPSTTSLPKRLSPQRIGHHIPHRFEVGLPMRAGKCSACLDSIQFGKRAAICSECQVMTHLKCAVSVPATCGLPGGFAKQFGKSWRNSEESLSSITASVQTLAIDQPDKPDMDTCDVQYKNNEEFSVESWVKLPDRSKTCWERKYLKLEGTHLCTYDHQPSPGMAPVNRIDLIEKNGFTVLDTVTHPDVMGTAKSDIPFIFRIESNSSTTCWPTSRLDIMALSQTDKKNWLKTLKSVTSQNMNNVHKSKKYQTILRLEKNQLDLNCAVNLTEGNILLFGAEEGLFSYSGAKSRTLTMIRGVKRVHQLTLHPHLGIALMIAGENRQLVSCSLRQLKSNAVAAECSRPAINTKAILTNTDSCHLYQLQGDMLCAATASHVILLKWYIEEDSGEFVGVRELETSEPCSCAIFTQNVLIVGCNKFFQIDLENYCVDEFPEEDDSSVKAALSGVAKLGIFPVCVLNVSLVPGKVELLLCYNEFGMFVNESGQRTRNIDPTWNHLPFAFAFRKPYLFIIHFSSVEIVKLDQDAYTLSTKNPERILIELSSPRYLGIAGSKGIYIATMNSFLEVLKIEGSSNIPELNGSLTSLDTLGQEDESSSEFSFTSSLMEALDGQGKKVHFTGVSKY</sequence>
<evidence type="ECO:0000256" key="1">
    <source>
        <dbReference type="ARBA" id="ARBA00022553"/>
    </source>
</evidence>
<dbReference type="EMBL" id="CAJDYZ010010374">
    <property type="protein sequence ID" value="CAD1477961.1"/>
    <property type="molecule type" value="Genomic_DNA"/>
</dbReference>
<dbReference type="SUPFAM" id="SSF57889">
    <property type="entry name" value="Cysteine-rich domain"/>
    <property type="match status" value="1"/>
</dbReference>
<evidence type="ECO:0000256" key="5">
    <source>
        <dbReference type="ARBA" id="ARBA00048679"/>
    </source>
</evidence>
<evidence type="ECO:0000313" key="12">
    <source>
        <dbReference type="Proteomes" id="UP000752696"/>
    </source>
</evidence>
<dbReference type="OrthoDB" id="5919042at2759"/>
<keyword evidence="2" id="KW-0479">Metal-binding</keyword>
<dbReference type="GO" id="GO:0046872">
    <property type="term" value="F:metal ion binding"/>
    <property type="evidence" value="ECO:0007669"/>
    <property type="project" value="UniProtKB-KW"/>
</dbReference>
<dbReference type="PROSITE" id="PS50219">
    <property type="entry name" value="CNH"/>
    <property type="match status" value="1"/>
</dbReference>
<feature type="coiled-coil region" evidence="6">
    <location>
        <begin position="105"/>
        <end position="259"/>
    </location>
</feature>
<comment type="catalytic activity">
    <reaction evidence="5">
        <text>L-seryl-[protein] + ATP = O-phospho-L-seryl-[protein] + ADP + H(+)</text>
        <dbReference type="Rhea" id="RHEA:17989"/>
        <dbReference type="Rhea" id="RHEA-COMP:9863"/>
        <dbReference type="Rhea" id="RHEA-COMP:11604"/>
        <dbReference type="ChEBI" id="CHEBI:15378"/>
        <dbReference type="ChEBI" id="CHEBI:29999"/>
        <dbReference type="ChEBI" id="CHEBI:30616"/>
        <dbReference type="ChEBI" id="CHEBI:83421"/>
        <dbReference type="ChEBI" id="CHEBI:456216"/>
        <dbReference type="EC" id="2.7.11.1"/>
    </reaction>
</comment>
<evidence type="ECO:0000256" key="6">
    <source>
        <dbReference type="SAM" id="Coils"/>
    </source>
</evidence>
<dbReference type="InterPro" id="IPR002219">
    <property type="entry name" value="PKC_DAG/PE"/>
</dbReference>
<proteinExistence type="predicted"/>
<feature type="compositionally biased region" description="Basic and acidic residues" evidence="7">
    <location>
        <begin position="34"/>
        <end position="48"/>
    </location>
</feature>
<feature type="domain" description="PH" evidence="8">
    <location>
        <begin position="1129"/>
        <end position="1244"/>
    </location>
</feature>
<dbReference type="GO" id="GO:0005856">
    <property type="term" value="C:cytoskeleton"/>
    <property type="evidence" value="ECO:0007669"/>
    <property type="project" value="TreeGrafter"/>
</dbReference>
<dbReference type="InterPro" id="IPR011993">
    <property type="entry name" value="PH-like_dom_sf"/>
</dbReference>
<keyword evidence="12" id="KW-1185">Reference proteome</keyword>
<evidence type="ECO:0000256" key="4">
    <source>
        <dbReference type="ARBA" id="ARBA00047899"/>
    </source>
</evidence>
<feature type="compositionally biased region" description="Basic and acidic residues" evidence="7">
    <location>
        <begin position="649"/>
        <end position="667"/>
    </location>
</feature>
<dbReference type="Gene3D" id="2.30.29.30">
    <property type="entry name" value="Pleckstrin-homology domain (PH domain)/Phosphotyrosine-binding domain (PTB)"/>
    <property type="match status" value="1"/>
</dbReference>
<feature type="compositionally biased region" description="Basic and acidic residues" evidence="7">
    <location>
        <begin position="64"/>
        <end position="73"/>
    </location>
</feature>
<dbReference type="Pfam" id="PF00130">
    <property type="entry name" value="C1_1"/>
    <property type="match status" value="1"/>
</dbReference>
<dbReference type="SMART" id="SM00109">
    <property type="entry name" value="C1"/>
    <property type="match status" value="1"/>
</dbReference>
<dbReference type="GO" id="GO:0005737">
    <property type="term" value="C:cytoplasm"/>
    <property type="evidence" value="ECO:0007669"/>
    <property type="project" value="TreeGrafter"/>
</dbReference>
<feature type="region of interest" description="Disordered" evidence="7">
    <location>
        <begin position="64"/>
        <end position="84"/>
    </location>
</feature>
<keyword evidence="6" id="KW-0175">Coiled coil</keyword>
<feature type="coiled-coil region" evidence="6">
    <location>
        <begin position="744"/>
        <end position="834"/>
    </location>
</feature>
<evidence type="ECO:0000256" key="7">
    <source>
        <dbReference type="SAM" id="MobiDB-lite"/>
    </source>
</evidence>
<dbReference type="Proteomes" id="UP000752696">
    <property type="component" value="Unassembled WGS sequence"/>
</dbReference>
<dbReference type="InterPro" id="IPR050839">
    <property type="entry name" value="Rho-assoc_Ser/Thr_Kinase"/>
</dbReference>
<dbReference type="SMART" id="SM00036">
    <property type="entry name" value="CNH"/>
    <property type="match status" value="1"/>
</dbReference>
<keyword evidence="3" id="KW-0862">Zinc</keyword>
<feature type="domain" description="CNH" evidence="10">
    <location>
        <begin position="1266"/>
        <end position="1553"/>
    </location>
</feature>
<organism evidence="11 12">
    <name type="scientific">Heterotrigona itama</name>
    <dbReference type="NCBI Taxonomy" id="395501"/>
    <lineage>
        <taxon>Eukaryota</taxon>
        <taxon>Metazoa</taxon>
        <taxon>Ecdysozoa</taxon>
        <taxon>Arthropoda</taxon>
        <taxon>Hexapoda</taxon>
        <taxon>Insecta</taxon>
        <taxon>Pterygota</taxon>
        <taxon>Neoptera</taxon>
        <taxon>Endopterygota</taxon>
        <taxon>Hymenoptera</taxon>
        <taxon>Apocrita</taxon>
        <taxon>Aculeata</taxon>
        <taxon>Apoidea</taxon>
        <taxon>Anthophila</taxon>
        <taxon>Apidae</taxon>
        <taxon>Heterotrigona</taxon>
    </lineage>
</organism>
<feature type="region of interest" description="Disordered" evidence="7">
    <location>
        <begin position="612"/>
        <end position="667"/>
    </location>
</feature>
<dbReference type="PROSITE" id="PS00479">
    <property type="entry name" value="ZF_DAG_PE_1"/>
    <property type="match status" value="1"/>
</dbReference>
<dbReference type="SUPFAM" id="SSF57997">
    <property type="entry name" value="Tropomyosin"/>
    <property type="match status" value="1"/>
</dbReference>
<dbReference type="SUPFAM" id="SSF50729">
    <property type="entry name" value="PH domain-like"/>
    <property type="match status" value="1"/>
</dbReference>
<evidence type="ECO:0000313" key="11">
    <source>
        <dbReference type="EMBL" id="CAD1477961.1"/>
    </source>
</evidence>
<feature type="compositionally biased region" description="Polar residues" evidence="7">
    <location>
        <begin position="621"/>
        <end position="648"/>
    </location>
</feature>
<dbReference type="PROSITE" id="PS50003">
    <property type="entry name" value="PH_DOMAIN"/>
    <property type="match status" value="1"/>
</dbReference>
<evidence type="ECO:0000259" key="10">
    <source>
        <dbReference type="PROSITE" id="PS50219"/>
    </source>
</evidence>
<dbReference type="InterPro" id="IPR001180">
    <property type="entry name" value="CNH_dom"/>
</dbReference>
<dbReference type="GO" id="GO:0004674">
    <property type="term" value="F:protein serine/threonine kinase activity"/>
    <property type="evidence" value="ECO:0007669"/>
    <property type="project" value="UniProtKB-EC"/>
</dbReference>
<evidence type="ECO:0000259" key="8">
    <source>
        <dbReference type="PROSITE" id="PS50003"/>
    </source>
</evidence>
<dbReference type="InterPro" id="IPR046349">
    <property type="entry name" value="C1-like_sf"/>
</dbReference>
<dbReference type="Gene3D" id="3.30.60.20">
    <property type="match status" value="1"/>
</dbReference>
<feature type="domain" description="Phorbol-ester/DAG-type" evidence="9">
    <location>
        <begin position="1027"/>
        <end position="1076"/>
    </location>
</feature>
<dbReference type="PROSITE" id="PS50081">
    <property type="entry name" value="ZF_DAG_PE_2"/>
    <property type="match status" value="1"/>
</dbReference>
<dbReference type="Pfam" id="PF00780">
    <property type="entry name" value="CNH"/>
    <property type="match status" value="1"/>
</dbReference>
<evidence type="ECO:0000259" key="9">
    <source>
        <dbReference type="PROSITE" id="PS50081"/>
    </source>
</evidence>
<name>A0A6V7HDA4_9HYME</name>
<dbReference type="PANTHER" id="PTHR22988">
    <property type="entry name" value="MYOTONIC DYSTROPHY S/T KINASE-RELATED"/>
    <property type="match status" value="1"/>
</dbReference>
<dbReference type="InterPro" id="IPR001849">
    <property type="entry name" value="PH_domain"/>
</dbReference>
<dbReference type="SMART" id="SM00233">
    <property type="entry name" value="PH"/>
    <property type="match status" value="1"/>
</dbReference>
<protein>
    <submittedName>
        <fullName evidence="11">Uncharacterized protein</fullName>
    </submittedName>
</protein>
<dbReference type="CDD" id="cd20814">
    <property type="entry name" value="CRIK"/>
    <property type="match status" value="1"/>
</dbReference>
<dbReference type="PANTHER" id="PTHR22988:SF71">
    <property type="entry name" value="CITRON RHO-INTERACTING KINASE"/>
    <property type="match status" value="1"/>
</dbReference>
<feature type="region of interest" description="Disordered" evidence="7">
    <location>
        <begin position="21"/>
        <end position="48"/>
    </location>
</feature>
<reference evidence="11" key="1">
    <citation type="submission" date="2020-07" db="EMBL/GenBank/DDBJ databases">
        <authorList>
            <person name="Nazaruddin N."/>
        </authorList>
    </citation>
    <scope>NUCLEOTIDE SEQUENCE</scope>
</reference>
<accession>A0A6V7HDA4</accession>
<gene>
    <name evidence="11" type="ORF">MHI_LOCUS765139</name>
</gene>